<evidence type="ECO:0000256" key="4">
    <source>
        <dbReference type="ARBA" id="ARBA00022692"/>
    </source>
</evidence>
<keyword evidence="12" id="KW-1185">Reference proteome</keyword>
<feature type="transmembrane region" description="Helical" evidence="10">
    <location>
        <begin position="94"/>
        <end position="117"/>
    </location>
</feature>
<dbReference type="PANTHER" id="PTHR11157:SF169">
    <property type="entry name" value="ELONGATION OF FATTY ACIDS PROTEIN"/>
    <property type="match status" value="1"/>
</dbReference>
<evidence type="ECO:0000256" key="3">
    <source>
        <dbReference type="ARBA" id="ARBA00022679"/>
    </source>
</evidence>
<evidence type="ECO:0000313" key="12">
    <source>
        <dbReference type="Proteomes" id="UP001212841"/>
    </source>
</evidence>
<dbReference type="InterPro" id="IPR002076">
    <property type="entry name" value="ELO_fam"/>
</dbReference>
<comment type="subcellular location">
    <subcellularLocation>
        <location evidence="1">Membrane</location>
        <topology evidence="1">Multi-pass membrane protein</topology>
    </subcellularLocation>
</comment>
<evidence type="ECO:0000256" key="7">
    <source>
        <dbReference type="ARBA" id="ARBA00023098"/>
    </source>
</evidence>
<dbReference type="GO" id="GO:0005789">
    <property type="term" value="C:endoplasmic reticulum membrane"/>
    <property type="evidence" value="ECO:0007669"/>
    <property type="project" value="TreeGrafter"/>
</dbReference>
<proteinExistence type="inferred from homology"/>
<keyword evidence="4 10" id="KW-0812">Transmembrane</keyword>
<gene>
    <name evidence="11" type="ORF">HK097_001929</name>
</gene>
<evidence type="ECO:0000256" key="9">
    <source>
        <dbReference type="ARBA" id="ARBA00023160"/>
    </source>
</evidence>
<sequence>MNITATFTHPDAPAAQSLPLGALYPAFTNWRVPVITALIYFVTVKAINPKPAKSSFPSAVAAAAAEATSGSSPAVQEKPSAPAFTRTAWFKTLVVMHNIALCVFSGVTFLNIAPVWVRNLWERPGVEGFCDKDSKVWEEHLFYWSWFFYLSKYYEIFDTIIILLKGRRTSLLQSYHHAGAIISMYLCVTSRATATWIFVLFNSFIHTLMYCYYTLTTLNIRPPQWLKKNLTSMQITQFLVGGLLAVSYPLVPGCLKRADGLIGVERVAYGFVTSYLVPLTALFVDFARRAYGKRKADVKAQKSL</sequence>
<dbReference type="GO" id="GO:0034625">
    <property type="term" value="P:fatty acid elongation, monounsaturated fatty acid"/>
    <property type="evidence" value="ECO:0007669"/>
    <property type="project" value="TreeGrafter"/>
</dbReference>
<keyword evidence="9 10" id="KW-0275">Fatty acid biosynthesis</keyword>
<evidence type="ECO:0000256" key="1">
    <source>
        <dbReference type="ARBA" id="ARBA00004141"/>
    </source>
</evidence>
<comment type="catalytic activity">
    <reaction evidence="10">
        <text>an acyl-CoA + malonyl-CoA + H(+) = a 3-oxoacyl-CoA + CO2 + CoA</text>
        <dbReference type="Rhea" id="RHEA:50252"/>
        <dbReference type="ChEBI" id="CHEBI:15378"/>
        <dbReference type="ChEBI" id="CHEBI:16526"/>
        <dbReference type="ChEBI" id="CHEBI:57287"/>
        <dbReference type="ChEBI" id="CHEBI:57384"/>
        <dbReference type="ChEBI" id="CHEBI:58342"/>
        <dbReference type="ChEBI" id="CHEBI:90726"/>
    </reaction>
    <physiologicalReaction direction="left-to-right" evidence="10">
        <dbReference type="Rhea" id="RHEA:50253"/>
    </physiologicalReaction>
</comment>
<feature type="transmembrane region" description="Helical" evidence="10">
    <location>
        <begin position="235"/>
        <end position="255"/>
    </location>
</feature>
<keyword evidence="7 10" id="KW-0443">Lipid metabolism</keyword>
<evidence type="ECO:0000313" key="11">
    <source>
        <dbReference type="EMBL" id="KAJ3056985.1"/>
    </source>
</evidence>
<dbReference type="GO" id="GO:0030148">
    <property type="term" value="P:sphingolipid biosynthetic process"/>
    <property type="evidence" value="ECO:0007669"/>
    <property type="project" value="TreeGrafter"/>
</dbReference>
<evidence type="ECO:0000256" key="5">
    <source>
        <dbReference type="ARBA" id="ARBA00022832"/>
    </source>
</evidence>
<keyword evidence="5 10" id="KW-0276">Fatty acid metabolism</keyword>
<evidence type="ECO:0000256" key="2">
    <source>
        <dbReference type="ARBA" id="ARBA00022516"/>
    </source>
</evidence>
<accession>A0AAD5SJQ8</accession>
<keyword evidence="3 10" id="KW-0808">Transferase</keyword>
<evidence type="ECO:0000256" key="8">
    <source>
        <dbReference type="ARBA" id="ARBA00023136"/>
    </source>
</evidence>
<evidence type="ECO:0000256" key="10">
    <source>
        <dbReference type="RuleBase" id="RU361115"/>
    </source>
</evidence>
<feature type="transmembrane region" description="Helical" evidence="10">
    <location>
        <begin position="141"/>
        <end position="164"/>
    </location>
</feature>
<dbReference type="AlphaFoldDB" id="A0AAD5SJQ8"/>
<feature type="transmembrane region" description="Helical" evidence="10">
    <location>
        <begin position="30"/>
        <end position="47"/>
    </location>
</feature>
<dbReference type="GO" id="GO:0034626">
    <property type="term" value="P:fatty acid elongation, polyunsaturated fatty acid"/>
    <property type="evidence" value="ECO:0007669"/>
    <property type="project" value="TreeGrafter"/>
</dbReference>
<name>A0AAD5SJQ8_9FUNG</name>
<comment type="caution">
    <text evidence="11">The sequence shown here is derived from an EMBL/GenBank/DDBJ whole genome shotgun (WGS) entry which is preliminary data.</text>
</comment>
<keyword evidence="2 10" id="KW-0444">Lipid biosynthesis</keyword>
<evidence type="ECO:0000256" key="6">
    <source>
        <dbReference type="ARBA" id="ARBA00022989"/>
    </source>
</evidence>
<organism evidence="11 12">
    <name type="scientific">Rhizophlyctis rosea</name>
    <dbReference type="NCBI Taxonomy" id="64517"/>
    <lineage>
        <taxon>Eukaryota</taxon>
        <taxon>Fungi</taxon>
        <taxon>Fungi incertae sedis</taxon>
        <taxon>Chytridiomycota</taxon>
        <taxon>Chytridiomycota incertae sedis</taxon>
        <taxon>Chytridiomycetes</taxon>
        <taxon>Rhizophlyctidales</taxon>
        <taxon>Rhizophlyctidaceae</taxon>
        <taxon>Rhizophlyctis</taxon>
    </lineage>
</organism>
<feature type="transmembrane region" description="Helical" evidence="10">
    <location>
        <begin position="194"/>
        <end position="215"/>
    </location>
</feature>
<dbReference type="PANTHER" id="PTHR11157">
    <property type="entry name" value="FATTY ACID ACYL TRANSFERASE-RELATED"/>
    <property type="match status" value="1"/>
</dbReference>
<dbReference type="Proteomes" id="UP001212841">
    <property type="component" value="Unassembled WGS sequence"/>
</dbReference>
<dbReference type="GO" id="GO:0042761">
    <property type="term" value="P:very long-chain fatty acid biosynthetic process"/>
    <property type="evidence" value="ECO:0007669"/>
    <property type="project" value="TreeGrafter"/>
</dbReference>
<dbReference type="EMBL" id="JADGJD010000014">
    <property type="protein sequence ID" value="KAJ3056985.1"/>
    <property type="molecule type" value="Genomic_DNA"/>
</dbReference>
<reference evidence="11" key="1">
    <citation type="submission" date="2020-05" db="EMBL/GenBank/DDBJ databases">
        <title>Phylogenomic resolution of chytrid fungi.</title>
        <authorList>
            <person name="Stajich J.E."/>
            <person name="Amses K."/>
            <person name="Simmons R."/>
            <person name="Seto K."/>
            <person name="Myers J."/>
            <person name="Bonds A."/>
            <person name="Quandt C.A."/>
            <person name="Barry K."/>
            <person name="Liu P."/>
            <person name="Grigoriev I."/>
            <person name="Longcore J.E."/>
            <person name="James T.Y."/>
        </authorList>
    </citation>
    <scope>NUCLEOTIDE SEQUENCE</scope>
    <source>
        <strain evidence="11">JEL0318</strain>
    </source>
</reference>
<dbReference type="EC" id="2.3.1.-" evidence="10"/>
<comment type="similarity">
    <text evidence="10">Belongs to the ELO family.</text>
</comment>
<feature type="transmembrane region" description="Helical" evidence="10">
    <location>
        <begin position="267"/>
        <end position="284"/>
    </location>
</feature>
<keyword evidence="8 10" id="KW-0472">Membrane</keyword>
<dbReference type="GO" id="GO:0009922">
    <property type="term" value="F:fatty acid elongase activity"/>
    <property type="evidence" value="ECO:0007669"/>
    <property type="project" value="InterPro"/>
</dbReference>
<keyword evidence="6 10" id="KW-1133">Transmembrane helix</keyword>
<dbReference type="GO" id="GO:0019367">
    <property type="term" value="P:fatty acid elongation, saturated fatty acid"/>
    <property type="evidence" value="ECO:0007669"/>
    <property type="project" value="TreeGrafter"/>
</dbReference>
<protein>
    <recommendedName>
        <fullName evidence="10">Elongation of fatty acids protein</fullName>
        <ecNumber evidence="10">2.3.1.-</ecNumber>
    </recommendedName>
</protein>
<dbReference type="Pfam" id="PF01151">
    <property type="entry name" value="ELO"/>
    <property type="match status" value="1"/>
</dbReference>